<dbReference type="AlphaFoldDB" id="F4CLL0"/>
<evidence type="ECO:0000313" key="2">
    <source>
        <dbReference type="Proteomes" id="UP000007809"/>
    </source>
</evidence>
<dbReference type="Gene3D" id="3.30.1360.120">
    <property type="entry name" value="Probable tRNA modification gtpase trme, domain 1"/>
    <property type="match status" value="1"/>
</dbReference>
<dbReference type="KEGG" id="pdx:Psed_4921"/>
<dbReference type="EMBL" id="CP002593">
    <property type="protein sequence ID" value="AEA27063.1"/>
    <property type="molecule type" value="Genomic_DNA"/>
</dbReference>
<dbReference type="eggNOG" id="COG4583">
    <property type="taxonomic scope" value="Bacteria"/>
</dbReference>
<dbReference type="Gene3D" id="3.30.70.1520">
    <property type="entry name" value="Heterotetrameric sarcosine oxidase"/>
    <property type="match status" value="1"/>
</dbReference>
<organism evidence="1 2">
    <name type="scientific">Pseudonocardia dioxanivorans (strain ATCC 55486 / DSM 44775 / JCM 13855 / CB1190)</name>
    <dbReference type="NCBI Taxonomy" id="675635"/>
    <lineage>
        <taxon>Bacteria</taxon>
        <taxon>Bacillati</taxon>
        <taxon>Actinomycetota</taxon>
        <taxon>Actinomycetes</taxon>
        <taxon>Pseudonocardiales</taxon>
        <taxon>Pseudonocardiaceae</taxon>
        <taxon>Pseudonocardia</taxon>
    </lineage>
</organism>
<proteinExistence type="predicted"/>
<dbReference type="HOGENOM" id="CLU_1194087_0_0_11"/>
<reference evidence="1 2" key="1">
    <citation type="journal article" date="2011" name="J. Bacteriol.">
        <title>Genome sequence of the 1,4-dioxane-degrading Pseudonocardia dioxanivorans strain CB1190.</title>
        <authorList>
            <person name="Sales C.M."/>
            <person name="Mahendra S."/>
            <person name="Grostern A."/>
            <person name="Parales R.E."/>
            <person name="Goodwin L.A."/>
            <person name="Woyke T."/>
            <person name="Nolan M."/>
            <person name="Lapidus A."/>
            <person name="Chertkov O."/>
            <person name="Ovchinnikova G."/>
            <person name="Sczyrba A."/>
            <person name="Alvarez-Cohen L."/>
        </authorList>
    </citation>
    <scope>NUCLEOTIDE SEQUENCE [LARGE SCALE GENOMIC DNA]</scope>
    <source>
        <strain evidence="2">ATCC 55486 / DSM 44775 / JCM 13855 / CB1190</strain>
    </source>
</reference>
<evidence type="ECO:0000313" key="1">
    <source>
        <dbReference type="EMBL" id="AEA27063.1"/>
    </source>
</evidence>
<dbReference type="InterPro" id="IPR007375">
    <property type="entry name" value="SoxG"/>
</dbReference>
<dbReference type="RefSeq" id="WP_013676969.1">
    <property type="nucleotide sequence ID" value="NC_015312.1"/>
</dbReference>
<dbReference type="Pfam" id="PF04268">
    <property type="entry name" value="SoxG"/>
    <property type="match status" value="1"/>
</dbReference>
<keyword evidence="2" id="KW-1185">Reference proteome</keyword>
<name>F4CLL0_PSEUX</name>
<protein>
    <submittedName>
        <fullName evidence="1">Sarcosine oxidase gamma subunit</fullName>
    </submittedName>
</protein>
<dbReference type="SUPFAM" id="SSF103025">
    <property type="entry name" value="Folate-binding domain"/>
    <property type="match status" value="1"/>
</dbReference>
<dbReference type="Proteomes" id="UP000007809">
    <property type="component" value="Chromosome"/>
</dbReference>
<dbReference type="STRING" id="675635.Psed_4921"/>
<sequence length="232" mass="23518">MSEPAAAVSTAPPVARTALAFPGPRRIVDGWELTARHATGDLVLADLGPLVKLTVRGPAEGAVRAALGTGFGRTARHDEGALAGALVVGAGPGEWLVLGPAGTGGELLAATRAVVADSGEFASVVDVTHGRALVRLTGAAAPALLAKVCAIDLADRVVPDGSAFRSSVARVVTDVVRDDIRDELDDPAGDGTARTRSYLLHCERSSGQYLADALVDAGTEYGIEVGAPPSAR</sequence>
<dbReference type="InterPro" id="IPR027266">
    <property type="entry name" value="TrmE/GcvT-like"/>
</dbReference>
<accession>F4CLL0</accession>
<dbReference type="OrthoDB" id="3575181at2"/>
<gene>
    <name evidence="1" type="ordered locus">Psed_4921</name>
</gene>